<dbReference type="RefSeq" id="WP_103127664.1">
    <property type="nucleotide sequence ID" value="NZ_BFAG01000001.1"/>
</dbReference>
<feature type="transmembrane region" description="Helical" evidence="1">
    <location>
        <begin position="30"/>
        <end position="50"/>
    </location>
</feature>
<evidence type="ECO:0000313" key="3">
    <source>
        <dbReference type="Proteomes" id="UP000236569"/>
    </source>
</evidence>
<feature type="transmembrane region" description="Helical" evidence="1">
    <location>
        <begin position="6"/>
        <end position="23"/>
    </location>
</feature>
<sequence length="149" mass="15598">MLPGLYLLLTLAFAGVLLLLLWRPGAARGIVVWGLAALLPLLAALAGALAGQARAARVLAGYDAQPAVVTIINGDASQTLTLDPRDAACVERAVRLHTRSELLAGRERIPLVGDTRVFGDLPPQHVVEALGIRGALNCPNLRALKTEGS</sequence>
<name>A0A2I9CRE8_9DEIO</name>
<dbReference type="AlphaFoldDB" id="A0A2I9CRE8"/>
<gene>
    <name evidence="2" type="ORF">DAERI_010251</name>
</gene>
<comment type="caution">
    <text evidence="2">The sequence shown here is derived from an EMBL/GenBank/DDBJ whole genome shotgun (WGS) entry which is preliminary data.</text>
</comment>
<proteinExistence type="predicted"/>
<evidence type="ECO:0000256" key="1">
    <source>
        <dbReference type="SAM" id="Phobius"/>
    </source>
</evidence>
<organism evidence="2 3">
    <name type="scientific">Deinococcus aerius</name>
    <dbReference type="NCBI Taxonomy" id="200253"/>
    <lineage>
        <taxon>Bacteria</taxon>
        <taxon>Thermotogati</taxon>
        <taxon>Deinococcota</taxon>
        <taxon>Deinococci</taxon>
        <taxon>Deinococcales</taxon>
        <taxon>Deinococcaceae</taxon>
        <taxon>Deinococcus</taxon>
    </lineage>
</organism>
<evidence type="ECO:0000313" key="2">
    <source>
        <dbReference type="EMBL" id="GBF04079.1"/>
    </source>
</evidence>
<keyword evidence="1" id="KW-0812">Transmembrane</keyword>
<protein>
    <submittedName>
        <fullName evidence="2">Uncharacterized protein</fullName>
    </submittedName>
</protein>
<accession>A0A2I9CRE8</accession>
<dbReference type="OrthoDB" id="71554at2"/>
<dbReference type="Proteomes" id="UP000236569">
    <property type="component" value="Unassembled WGS sequence"/>
</dbReference>
<keyword evidence="1" id="KW-1133">Transmembrane helix</keyword>
<keyword evidence="1" id="KW-0472">Membrane</keyword>
<keyword evidence="3" id="KW-1185">Reference proteome</keyword>
<dbReference type="EMBL" id="BFAG01000001">
    <property type="protein sequence ID" value="GBF04079.1"/>
    <property type="molecule type" value="Genomic_DNA"/>
</dbReference>
<reference evidence="3" key="1">
    <citation type="submission" date="2018-01" db="EMBL/GenBank/DDBJ databases">
        <title>Draft Genome Sequence of the Radioresistant Bacterium Deinococcus aerius TR0125, Isolated from the Higher Atmosphere above Japan.</title>
        <authorList>
            <person name="Satoh K."/>
            <person name="Arai H."/>
            <person name="Sanzen T."/>
            <person name="Kawaguchi Y."/>
            <person name="Hayashi H."/>
            <person name="Yokobori S."/>
            <person name="Yamagishi A."/>
            <person name="Oono Y."/>
            <person name="Narumi I."/>
        </authorList>
    </citation>
    <scope>NUCLEOTIDE SEQUENCE [LARGE SCALE GENOMIC DNA]</scope>
    <source>
        <strain evidence="3">TR0125</strain>
    </source>
</reference>